<comment type="caution">
    <text evidence="4">The sequence shown here is derived from an EMBL/GenBank/DDBJ whole genome shotgun (WGS) entry which is preliminary data.</text>
</comment>
<gene>
    <name evidence="4" type="ORF">DUNSADRAFT_10065</name>
</gene>
<reference evidence="4" key="1">
    <citation type="submission" date="2017-08" db="EMBL/GenBank/DDBJ databases">
        <authorList>
            <person name="Polle J.E."/>
            <person name="Barry K."/>
            <person name="Cushman J."/>
            <person name="Schmutz J."/>
            <person name="Tran D."/>
            <person name="Hathwaick L.T."/>
            <person name="Yim W.C."/>
            <person name="Jenkins J."/>
            <person name="Mckie-Krisberg Z.M."/>
            <person name="Prochnik S."/>
            <person name="Lindquist E."/>
            <person name="Dockter R.B."/>
            <person name="Adam C."/>
            <person name="Molina H."/>
            <person name="Bunkerborg J."/>
            <person name="Jin E."/>
            <person name="Buchheim M."/>
            <person name="Magnuson J."/>
        </authorList>
    </citation>
    <scope>NUCLEOTIDE SEQUENCE</scope>
    <source>
        <strain evidence="4">CCAP 19/18</strain>
    </source>
</reference>
<name>A0ABQ7GG40_DUNSA</name>
<feature type="compositionally biased region" description="Low complexity" evidence="1">
    <location>
        <begin position="13"/>
        <end position="31"/>
    </location>
</feature>
<dbReference type="PANTHER" id="PTHR45187">
    <property type="entry name" value="RHODANESE-LIKE DOMAIN-CONTAINING PROTEIN 11, CHLOROPLASTIC"/>
    <property type="match status" value="1"/>
</dbReference>
<sequence>MQLHQAALQPMNAAPACPGSRAASPRPSLPSWTRPAHQGVLMALQKSRAACRRRRNLLPPPCAAVDGQKQMQAWNSQVTEGRVRNIAANEVKALQADGWTVLDVRPPYETVKAPISNAIHVPLFIEDPDNSLGTYIKKATDFSMGGWWLGGTHNVPNANFSAEVKAKLPSDARVIVVCQKGLRSLAACETLARLGYNDVAWVNGGLDTARKNDVDTENGVDVRYGGVGGLSEVFGWTEVQREENPDGQVAGGLLGIIKFFAVILGIDLLVFAYEQITYLTGQGGQ</sequence>
<evidence type="ECO:0000313" key="4">
    <source>
        <dbReference type="EMBL" id="KAF5833574.1"/>
    </source>
</evidence>
<evidence type="ECO:0000259" key="3">
    <source>
        <dbReference type="PROSITE" id="PS50206"/>
    </source>
</evidence>
<dbReference type="InterPro" id="IPR036873">
    <property type="entry name" value="Rhodanese-like_dom_sf"/>
</dbReference>
<proteinExistence type="predicted"/>
<dbReference type="EMBL" id="MU069803">
    <property type="protein sequence ID" value="KAF5833574.1"/>
    <property type="molecule type" value="Genomic_DNA"/>
</dbReference>
<keyword evidence="2" id="KW-0812">Transmembrane</keyword>
<dbReference type="InterPro" id="IPR044664">
    <property type="entry name" value="STR11-like"/>
</dbReference>
<dbReference type="Gene3D" id="3.40.250.10">
    <property type="entry name" value="Rhodanese-like domain"/>
    <property type="match status" value="1"/>
</dbReference>
<dbReference type="SUPFAM" id="SSF52821">
    <property type="entry name" value="Rhodanese/Cell cycle control phosphatase"/>
    <property type="match status" value="1"/>
</dbReference>
<dbReference type="CDD" id="cd00158">
    <property type="entry name" value="RHOD"/>
    <property type="match status" value="1"/>
</dbReference>
<keyword evidence="2" id="KW-0472">Membrane</keyword>
<dbReference type="PROSITE" id="PS50206">
    <property type="entry name" value="RHODANESE_3"/>
    <property type="match status" value="1"/>
</dbReference>
<organism evidence="4 5">
    <name type="scientific">Dunaliella salina</name>
    <name type="common">Green alga</name>
    <name type="synonym">Protococcus salinus</name>
    <dbReference type="NCBI Taxonomy" id="3046"/>
    <lineage>
        <taxon>Eukaryota</taxon>
        <taxon>Viridiplantae</taxon>
        <taxon>Chlorophyta</taxon>
        <taxon>core chlorophytes</taxon>
        <taxon>Chlorophyceae</taxon>
        <taxon>CS clade</taxon>
        <taxon>Chlamydomonadales</taxon>
        <taxon>Dunaliellaceae</taxon>
        <taxon>Dunaliella</taxon>
    </lineage>
</organism>
<keyword evidence="5" id="KW-1185">Reference proteome</keyword>
<feature type="domain" description="Rhodanese" evidence="3">
    <location>
        <begin position="95"/>
        <end position="217"/>
    </location>
</feature>
<keyword evidence="2" id="KW-1133">Transmembrane helix</keyword>
<protein>
    <submittedName>
        <fullName evidence="4">Rhodanese-like domain-containing protein</fullName>
    </submittedName>
</protein>
<dbReference type="InterPro" id="IPR001763">
    <property type="entry name" value="Rhodanese-like_dom"/>
</dbReference>
<feature type="transmembrane region" description="Helical" evidence="2">
    <location>
        <begin position="249"/>
        <end position="273"/>
    </location>
</feature>
<evidence type="ECO:0000256" key="1">
    <source>
        <dbReference type="SAM" id="MobiDB-lite"/>
    </source>
</evidence>
<evidence type="ECO:0000313" key="5">
    <source>
        <dbReference type="Proteomes" id="UP000815325"/>
    </source>
</evidence>
<dbReference type="Proteomes" id="UP000815325">
    <property type="component" value="Unassembled WGS sequence"/>
</dbReference>
<dbReference type="PANTHER" id="PTHR45187:SF2">
    <property type="entry name" value="RHODANESE-LIKE DOMAIN-CONTAINING PROTEIN 11, CHLOROPLASTIC"/>
    <property type="match status" value="1"/>
</dbReference>
<dbReference type="Pfam" id="PF00581">
    <property type="entry name" value="Rhodanese"/>
    <property type="match status" value="1"/>
</dbReference>
<accession>A0ABQ7GG40</accession>
<evidence type="ECO:0000256" key="2">
    <source>
        <dbReference type="SAM" id="Phobius"/>
    </source>
</evidence>
<dbReference type="SMART" id="SM00450">
    <property type="entry name" value="RHOD"/>
    <property type="match status" value="1"/>
</dbReference>
<feature type="region of interest" description="Disordered" evidence="1">
    <location>
        <begin position="1"/>
        <end position="34"/>
    </location>
</feature>